<dbReference type="Proteomes" id="UP000242164">
    <property type="component" value="Unassembled WGS sequence"/>
</dbReference>
<protein>
    <submittedName>
        <fullName evidence="1">Uncharacterized protein</fullName>
    </submittedName>
</protein>
<proteinExistence type="predicted"/>
<sequence>MHNEDVKMGAFVK</sequence>
<evidence type="ECO:0000313" key="1">
    <source>
        <dbReference type="EMBL" id="SCL90089.1"/>
    </source>
</evidence>
<name>A0AAX2CFN1_9BACI</name>
<evidence type="ECO:0000313" key="2">
    <source>
        <dbReference type="Proteomes" id="UP000242164"/>
    </source>
</evidence>
<gene>
    <name evidence="1" type="ORF">BCB44BAC_01660</name>
</gene>
<accession>A0AAX2CFN1</accession>
<dbReference type="EMBL" id="FMIK01000022">
    <property type="protein sequence ID" value="SCL90089.1"/>
    <property type="molecule type" value="Genomic_DNA"/>
</dbReference>
<comment type="caution">
    <text evidence="1">The sequence shown here is derived from an EMBL/GenBank/DDBJ whole genome shotgun (WGS) entry which is preliminary data.</text>
</comment>
<reference evidence="1 2" key="1">
    <citation type="submission" date="2016-08" db="EMBL/GenBank/DDBJ databases">
        <authorList>
            <person name="Loux V."/>
            <person name="Rue O."/>
        </authorList>
    </citation>
    <scope>NUCLEOTIDE SEQUENCE [LARGE SCALE GENOMIC DNA]</scope>
    <source>
        <strain evidence="1 2">AFSSA_08CEB44bac</strain>
    </source>
</reference>
<organism evidence="1 2">
    <name type="scientific">Bacillus cytotoxicus</name>
    <dbReference type="NCBI Taxonomy" id="580165"/>
    <lineage>
        <taxon>Bacteria</taxon>
        <taxon>Bacillati</taxon>
        <taxon>Bacillota</taxon>
        <taxon>Bacilli</taxon>
        <taxon>Bacillales</taxon>
        <taxon>Bacillaceae</taxon>
        <taxon>Bacillus</taxon>
        <taxon>Bacillus cereus group</taxon>
    </lineage>
</organism>